<organism evidence="3">
    <name type="scientific">Polytomella parva</name>
    <dbReference type="NCBI Taxonomy" id="51329"/>
    <lineage>
        <taxon>Eukaryota</taxon>
        <taxon>Viridiplantae</taxon>
        <taxon>Chlorophyta</taxon>
        <taxon>core chlorophytes</taxon>
        <taxon>Chlorophyceae</taxon>
        <taxon>CS clade</taxon>
        <taxon>Chlamydomonadales</taxon>
        <taxon>Chlamydomonadaceae</taxon>
        <taxon>Polytomella</taxon>
    </lineage>
</organism>
<keyword evidence="2" id="KW-1133">Transmembrane helix</keyword>
<proteinExistence type="predicted"/>
<dbReference type="GO" id="GO:0033615">
    <property type="term" value="P:mitochondrial proton-transporting ATP synthase complex assembly"/>
    <property type="evidence" value="ECO:0007669"/>
    <property type="project" value="TreeGrafter"/>
</dbReference>
<sequence length="297" mass="31845">MSARQGFAFAARVARTFSGAASSSSFSTQVVASKMSHASISAACRNTSSLTSLSTFASKGALSSRGSFASSVVPPVYNVVSAVNFSTNTTTVSNTNPIATSGQSGVTASTESSSDEPTATAPTGAPKGSSEEEDEDETNLKDAHYLGPLSYQHKLLKMISITNTAVAFGAAPYIIEFADVSMASRYGLAASLVFFGMITTGALHWVARPYVHEMRFTASTGIIETKTTTLFGRSKWDSFNLSDVQPLPWSRPVATFMAKDKFYYIDVFNFPKGELRRRLMPSEDSIPKGFKDDEDDD</sequence>
<keyword evidence="2" id="KW-0472">Membrane</keyword>
<feature type="transmembrane region" description="Helical" evidence="2">
    <location>
        <begin position="155"/>
        <end position="175"/>
    </location>
</feature>
<protein>
    <submittedName>
        <fullName evidence="3">Uncharacterized protein</fullName>
    </submittedName>
</protein>
<evidence type="ECO:0000256" key="2">
    <source>
        <dbReference type="SAM" id="Phobius"/>
    </source>
</evidence>
<dbReference type="InterPro" id="IPR045325">
    <property type="entry name" value="TMEM70/TMEM186/TMEM223"/>
</dbReference>
<dbReference type="PANTHER" id="PTHR13281">
    <property type="entry name" value="TRANSMEMBRANE PROTEIN 70, MITOCHONDRIAL"/>
    <property type="match status" value="1"/>
</dbReference>
<keyword evidence="2" id="KW-0812">Transmembrane</keyword>
<dbReference type="AlphaFoldDB" id="A0A7S0UJZ4"/>
<accession>A0A7S0UJZ4</accession>
<dbReference type="EMBL" id="HBFM01002171">
    <property type="protein sequence ID" value="CAD8764846.1"/>
    <property type="molecule type" value="Transcribed_RNA"/>
</dbReference>
<evidence type="ECO:0000313" key="3">
    <source>
        <dbReference type="EMBL" id="CAD8764846.1"/>
    </source>
</evidence>
<feature type="compositionally biased region" description="Polar residues" evidence="1">
    <location>
        <begin position="97"/>
        <end position="121"/>
    </location>
</feature>
<evidence type="ECO:0000256" key="1">
    <source>
        <dbReference type="SAM" id="MobiDB-lite"/>
    </source>
</evidence>
<name>A0A7S0UJZ4_9CHLO</name>
<feature type="transmembrane region" description="Helical" evidence="2">
    <location>
        <begin position="187"/>
        <end position="207"/>
    </location>
</feature>
<gene>
    <name evidence="3" type="ORF">PPAR00522_LOCUS1231</name>
</gene>
<dbReference type="GO" id="GO:0031966">
    <property type="term" value="C:mitochondrial membrane"/>
    <property type="evidence" value="ECO:0007669"/>
    <property type="project" value="TreeGrafter"/>
</dbReference>
<dbReference type="Pfam" id="PF06979">
    <property type="entry name" value="TMEM70"/>
    <property type="match status" value="1"/>
</dbReference>
<dbReference type="InterPro" id="IPR009724">
    <property type="entry name" value="TMEM70"/>
</dbReference>
<dbReference type="PANTHER" id="PTHR13281:SF0">
    <property type="entry name" value="TRANSMEMBRANE PROTEIN 70, MITOCHONDRIAL"/>
    <property type="match status" value="1"/>
</dbReference>
<feature type="region of interest" description="Disordered" evidence="1">
    <location>
        <begin position="91"/>
        <end position="139"/>
    </location>
</feature>
<reference evidence="3" key="1">
    <citation type="submission" date="2021-01" db="EMBL/GenBank/DDBJ databases">
        <authorList>
            <person name="Corre E."/>
            <person name="Pelletier E."/>
            <person name="Niang G."/>
            <person name="Scheremetjew M."/>
            <person name="Finn R."/>
            <person name="Kale V."/>
            <person name="Holt S."/>
            <person name="Cochrane G."/>
            <person name="Meng A."/>
            <person name="Brown T."/>
            <person name="Cohen L."/>
        </authorList>
    </citation>
    <scope>NUCLEOTIDE SEQUENCE</scope>
    <source>
        <strain evidence="3">SAG 63-3</strain>
    </source>
</reference>